<reference evidence="3" key="1">
    <citation type="submission" date="2012-11" db="EMBL/GenBank/DDBJ databases">
        <authorList>
            <person name="Lucero-Rivera Y.E."/>
            <person name="Tovar-Ramirez D."/>
        </authorList>
    </citation>
    <scope>NUCLEOTIDE SEQUENCE [LARGE SCALE GENOMIC DNA]</scope>
    <source>
        <strain evidence="3">Araruama</strain>
    </source>
</reference>
<dbReference type="NCBIfam" id="TIGR04336">
    <property type="entry name" value="AmmeMemoSam_B"/>
    <property type="match status" value="1"/>
</dbReference>
<keyword evidence="2" id="KW-0223">Dioxygenase</keyword>
<comment type="caution">
    <text evidence="2">The sequence shown here is derived from an EMBL/GenBank/DDBJ whole genome shotgun (WGS) entry which is preliminary data.</text>
</comment>
<evidence type="ECO:0000256" key="1">
    <source>
        <dbReference type="ARBA" id="ARBA00006315"/>
    </source>
</evidence>
<dbReference type="GO" id="GO:0051213">
    <property type="term" value="F:dioxygenase activity"/>
    <property type="evidence" value="ECO:0007669"/>
    <property type="project" value="UniProtKB-KW"/>
</dbReference>
<keyword evidence="2" id="KW-0560">Oxidoreductase</keyword>
<name>A0A1V1PDD8_9BACT</name>
<evidence type="ECO:0000313" key="3">
    <source>
        <dbReference type="Proteomes" id="UP000189670"/>
    </source>
</evidence>
<sequence>MNVRKPRFAGSWYPGTENECRQEIEKFTKFNVSVSSKRIKRVGGIVPHAGWQFSGQIACNVLYCLKGLQDPDLIIVFGMHLPSNGPNIMMPEGAWETPLGLIRVHEDLAQMLIKRFPFEIETPSKFFQDNTIELQMPLIKYFFPNAKVLAMGVPPNATSIEIGKTVVKYAEQLNLSIKVLGSTDLTHYGPNFGMTTKGRGRDAVNWVRYENDRRIIELMLDLEPEKVIQEALNNHNACCGGAAAAAIVSAKQLGATESESLVYATSYDKSPSDSFVGYAGIIF</sequence>
<dbReference type="Pfam" id="PF01875">
    <property type="entry name" value="Memo"/>
    <property type="match status" value="1"/>
</dbReference>
<dbReference type="Proteomes" id="UP000189670">
    <property type="component" value="Unassembled WGS sequence"/>
</dbReference>
<dbReference type="EMBL" id="ATBP01000113">
    <property type="protein sequence ID" value="ETR72773.1"/>
    <property type="molecule type" value="Genomic_DNA"/>
</dbReference>
<protein>
    <submittedName>
        <fullName evidence="2">Dioxygenase</fullName>
    </submittedName>
</protein>
<dbReference type="PANTHER" id="PTHR11060">
    <property type="entry name" value="PROTEIN MEMO1"/>
    <property type="match status" value="1"/>
</dbReference>
<proteinExistence type="inferred from homology"/>
<dbReference type="InterPro" id="IPR002737">
    <property type="entry name" value="MEMO1_fam"/>
</dbReference>
<dbReference type="Gene3D" id="3.40.830.10">
    <property type="entry name" value="LigB-like"/>
    <property type="match status" value="1"/>
</dbReference>
<dbReference type="CDD" id="cd07361">
    <property type="entry name" value="MEMO_like"/>
    <property type="match status" value="1"/>
</dbReference>
<dbReference type="AlphaFoldDB" id="A0A1V1PDD8"/>
<comment type="similarity">
    <text evidence="1">Belongs to the MEMO1 family.</text>
</comment>
<organism evidence="2 3">
    <name type="scientific">Candidatus Magnetoglobus multicellularis str. Araruama</name>
    <dbReference type="NCBI Taxonomy" id="890399"/>
    <lineage>
        <taxon>Bacteria</taxon>
        <taxon>Pseudomonadati</taxon>
        <taxon>Thermodesulfobacteriota</taxon>
        <taxon>Desulfobacteria</taxon>
        <taxon>Desulfobacterales</taxon>
        <taxon>Desulfobacteraceae</taxon>
        <taxon>Candidatus Magnetoglobus</taxon>
    </lineage>
</organism>
<accession>A0A1V1PDD8</accession>
<gene>
    <name evidence="2" type="ORF">OMM_01442</name>
</gene>
<evidence type="ECO:0000313" key="2">
    <source>
        <dbReference type="EMBL" id="ETR72773.1"/>
    </source>
</evidence>
<dbReference type="PANTHER" id="PTHR11060:SF0">
    <property type="entry name" value="PROTEIN MEMO1"/>
    <property type="match status" value="1"/>
</dbReference>